<dbReference type="EMBL" id="AP014965">
    <property type="protein sequence ID" value="BAT07012.1"/>
    <property type="molecule type" value="Genomic_DNA"/>
</dbReference>
<proteinExistence type="predicted"/>
<evidence type="ECO:0000313" key="2">
    <source>
        <dbReference type="EMBL" id="BAT07012.1"/>
    </source>
</evidence>
<organism evidence="2 3">
    <name type="scientific">Oryza sativa subsp. japonica</name>
    <name type="common">Rice</name>
    <dbReference type="NCBI Taxonomy" id="39947"/>
    <lineage>
        <taxon>Eukaryota</taxon>
        <taxon>Viridiplantae</taxon>
        <taxon>Streptophyta</taxon>
        <taxon>Embryophyta</taxon>
        <taxon>Tracheophyta</taxon>
        <taxon>Spermatophyta</taxon>
        <taxon>Magnoliopsida</taxon>
        <taxon>Liliopsida</taxon>
        <taxon>Poales</taxon>
        <taxon>Poaceae</taxon>
        <taxon>BOP clade</taxon>
        <taxon>Oryzoideae</taxon>
        <taxon>Oryzeae</taxon>
        <taxon>Oryzinae</taxon>
        <taxon>Oryza</taxon>
        <taxon>Oryza sativa</taxon>
    </lineage>
</organism>
<reference evidence="2 3" key="2">
    <citation type="journal article" date="2013" name="Plant Cell Physiol.">
        <title>Rice Annotation Project Database (RAP-DB): an integrative and interactive database for rice genomics.</title>
        <authorList>
            <person name="Sakai H."/>
            <person name="Lee S.S."/>
            <person name="Tanaka T."/>
            <person name="Numa H."/>
            <person name="Kim J."/>
            <person name="Kawahara Y."/>
            <person name="Wakimoto H."/>
            <person name="Yang C.C."/>
            <person name="Iwamoto M."/>
            <person name="Abe T."/>
            <person name="Yamada Y."/>
            <person name="Muto A."/>
            <person name="Inokuchi H."/>
            <person name="Ikemura T."/>
            <person name="Matsumoto T."/>
            <person name="Sasaki T."/>
            <person name="Itoh T."/>
        </authorList>
    </citation>
    <scope>NUCLEOTIDE SEQUENCE [LARGE SCALE GENOMIC DNA]</scope>
    <source>
        <strain evidence="3">cv. Nipponbare</strain>
    </source>
</reference>
<feature type="non-terminal residue" evidence="2">
    <location>
        <position position="1"/>
    </location>
</feature>
<evidence type="ECO:0000256" key="1">
    <source>
        <dbReference type="SAM" id="Phobius"/>
    </source>
</evidence>
<keyword evidence="3" id="KW-1185">Reference proteome</keyword>
<reference evidence="2 3" key="3">
    <citation type="journal article" date="2013" name="Rice">
        <title>Improvement of the Oryza sativa Nipponbare reference genome using next generation sequence and optical map data.</title>
        <authorList>
            <person name="Kawahara Y."/>
            <person name="de la Bastide M."/>
            <person name="Hamilton J.P."/>
            <person name="Kanamori H."/>
            <person name="McCombie W.R."/>
            <person name="Ouyang S."/>
            <person name="Schwartz D.C."/>
            <person name="Tanaka T."/>
            <person name="Wu J."/>
            <person name="Zhou S."/>
            <person name="Childs K.L."/>
            <person name="Davidson R.M."/>
            <person name="Lin H."/>
            <person name="Quesada-Ocampo L."/>
            <person name="Vaillancourt B."/>
            <person name="Sakai H."/>
            <person name="Lee S.S."/>
            <person name="Kim J."/>
            <person name="Numa H."/>
            <person name="Itoh T."/>
            <person name="Buell C.R."/>
            <person name="Matsumoto T."/>
        </authorList>
    </citation>
    <scope>NUCLEOTIDE SEQUENCE [LARGE SCALE GENOMIC DNA]</scope>
    <source>
        <strain evidence="3">cv. Nipponbare</strain>
    </source>
</reference>
<dbReference type="AlphaFoldDB" id="A0A0P0XIS9"/>
<feature type="transmembrane region" description="Helical" evidence="1">
    <location>
        <begin position="15"/>
        <end position="42"/>
    </location>
</feature>
<accession>A0A0P0XIS9</accession>
<reference evidence="3" key="1">
    <citation type="journal article" date="2005" name="Nature">
        <title>The map-based sequence of the rice genome.</title>
        <authorList>
            <consortium name="International rice genome sequencing project (IRGSP)"/>
            <person name="Matsumoto T."/>
            <person name="Wu J."/>
            <person name="Kanamori H."/>
            <person name="Katayose Y."/>
            <person name="Fujisawa M."/>
            <person name="Namiki N."/>
            <person name="Mizuno H."/>
            <person name="Yamamoto K."/>
            <person name="Antonio B.A."/>
            <person name="Baba T."/>
            <person name="Sakata K."/>
            <person name="Nagamura Y."/>
            <person name="Aoki H."/>
            <person name="Arikawa K."/>
            <person name="Arita K."/>
            <person name="Bito T."/>
            <person name="Chiden Y."/>
            <person name="Fujitsuka N."/>
            <person name="Fukunaka R."/>
            <person name="Hamada M."/>
            <person name="Harada C."/>
            <person name="Hayashi A."/>
            <person name="Hijishita S."/>
            <person name="Honda M."/>
            <person name="Hosokawa S."/>
            <person name="Ichikawa Y."/>
            <person name="Idonuma A."/>
            <person name="Iijima M."/>
            <person name="Ikeda M."/>
            <person name="Ikeno M."/>
            <person name="Ito K."/>
            <person name="Ito S."/>
            <person name="Ito T."/>
            <person name="Ito Y."/>
            <person name="Ito Y."/>
            <person name="Iwabuchi A."/>
            <person name="Kamiya K."/>
            <person name="Karasawa W."/>
            <person name="Kurita K."/>
            <person name="Katagiri S."/>
            <person name="Kikuta A."/>
            <person name="Kobayashi H."/>
            <person name="Kobayashi N."/>
            <person name="Machita K."/>
            <person name="Maehara T."/>
            <person name="Masukawa M."/>
            <person name="Mizubayashi T."/>
            <person name="Mukai Y."/>
            <person name="Nagasaki H."/>
            <person name="Nagata Y."/>
            <person name="Naito S."/>
            <person name="Nakashima M."/>
            <person name="Nakama Y."/>
            <person name="Nakamichi Y."/>
            <person name="Nakamura M."/>
            <person name="Meguro A."/>
            <person name="Negishi M."/>
            <person name="Ohta I."/>
            <person name="Ohta T."/>
            <person name="Okamoto M."/>
            <person name="Ono N."/>
            <person name="Saji S."/>
            <person name="Sakaguchi M."/>
            <person name="Sakai K."/>
            <person name="Shibata M."/>
            <person name="Shimokawa T."/>
            <person name="Song J."/>
            <person name="Takazaki Y."/>
            <person name="Terasawa K."/>
            <person name="Tsugane M."/>
            <person name="Tsuji K."/>
            <person name="Ueda S."/>
            <person name="Waki K."/>
            <person name="Yamagata H."/>
            <person name="Yamamoto M."/>
            <person name="Yamamoto S."/>
            <person name="Yamane H."/>
            <person name="Yoshiki S."/>
            <person name="Yoshihara R."/>
            <person name="Yukawa K."/>
            <person name="Zhong H."/>
            <person name="Yano M."/>
            <person name="Yuan Q."/>
            <person name="Ouyang S."/>
            <person name="Liu J."/>
            <person name="Jones K.M."/>
            <person name="Gansberger K."/>
            <person name="Moffat K."/>
            <person name="Hill J."/>
            <person name="Bera J."/>
            <person name="Fadrosh D."/>
            <person name="Jin S."/>
            <person name="Johri S."/>
            <person name="Kim M."/>
            <person name="Overton L."/>
            <person name="Reardon M."/>
            <person name="Tsitrin T."/>
            <person name="Vuong H."/>
            <person name="Weaver B."/>
            <person name="Ciecko A."/>
            <person name="Tallon L."/>
            <person name="Jackson J."/>
            <person name="Pai G."/>
            <person name="Aken S.V."/>
            <person name="Utterback T."/>
            <person name="Reidmuller S."/>
            <person name="Feldblyum T."/>
            <person name="Hsiao J."/>
            <person name="Zismann V."/>
            <person name="Iobst S."/>
            <person name="de Vazeille A.R."/>
            <person name="Buell C.R."/>
            <person name="Ying K."/>
            <person name="Li Y."/>
            <person name="Lu T."/>
            <person name="Huang Y."/>
            <person name="Zhao Q."/>
            <person name="Feng Q."/>
            <person name="Zhang L."/>
            <person name="Zhu J."/>
            <person name="Weng Q."/>
            <person name="Mu J."/>
            <person name="Lu Y."/>
            <person name="Fan D."/>
            <person name="Liu Y."/>
            <person name="Guan J."/>
            <person name="Zhang Y."/>
            <person name="Yu S."/>
            <person name="Liu X."/>
            <person name="Zhang Y."/>
            <person name="Hong G."/>
            <person name="Han B."/>
            <person name="Choisne N."/>
            <person name="Demange N."/>
            <person name="Orjeda G."/>
            <person name="Samain S."/>
            <person name="Cattolico L."/>
            <person name="Pelletier E."/>
            <person name="Couloux A."/>
            <person name="Segurens B."/>
            <person name="Wincker P."/>
            <person name="D'Hont A."/>
            <person name="Scarpelli C."/>
            <person name="Weissenbach J."/>
            <person name="Salanoubat M."/>
            <person name="Quetier F."/>
            <person name="Yu Y."/>
            <person name="Kim H.R."/>
            <person name="Rambo T."/>
            <person name="Currie J."/>
            <person name="Collura K."/>
            <person name="Luo M."/>
            <person name="Yang T."/>
            <person name="Ammiraju J.S.S."/>
            <person name="Engler F."/>
            <person name="Soderlund C."/>
            <person name="Wing R.A."/>
            <person name="Palmer L.E."/>
            <person name="de la Bastide M."/>
            <person name="Spiegel L."/>
            <person name="Nascimento L."/>
            <person name="Zutavern T."/>
            <person name="O'Shaughnessy A."/>
            <person name="Dike S."/>
            <person name="Dedhia N."/>
            <person name="Preston R."/>
            <person name="Balija V."/>
            <person name="McCombie W.R."/>
            <person name="Chow T."/>
            <person name="Chen H."/>
            <person name="Chung M."/>
            <person name="Chen C."/>
            <person name="Shaw J."/>
            <person name="Wu H."/>
            <person name="Hsiao K."/>
            <person name="Chao Y."/>
            <person name="Chu M."/>
            <person name="Cheng C."/>
            <person name="Hour A."/>
            <person name="Lee P."/>
            <person name="Lin S."/>
            <person name="Lin Y."/>
            <person name="Liou J."/>
            <person name="Liu S."/>
            <person name="Hsing Y."/>
            <person name="Raghuvanshi S."/>
            <person name="Mohanty A."/>
            <person name="Bharti A.K."/>
            <person name="Gaur A."/>
            <person name="Gupta V."/>
            <person name="Kumar D."/>
            <person name="Ravi V."/>
            <person name="Vij S."/>
            <person name="Kapur A."/>
            <person name="Khurana P."/>
            <person name="Khurana P."/>
            <person name="Khurana J.P."/>
            <person name="Tyagi A.K."/>
            <person name="Gaikwad K."/>
            <person name="Singh A."/>
            <person name="Dalal V."/>
            <person name="Srivastava S."/>
            <person name="Dixit A."/>
            <person name="Pal A.K."/>
            <person name="Ghazi I.A."/>
            <person name="Yadav M."/>
            <person name="Pandit A."/>
            <person name="Bhargava A."/>
            <person name="Sureshbabu K."/>
            <person name="Batra K."/>
            <person name="Sharma T.R."/>
            <person name="Mohapatra T."/>
            <person name="Singh N.K."/>
            <person name="Messing J."/>
            <person name="Nelson A.B."/>
            <person name="Fuks G."/>
            <person name="Kavchok S."/>
            <person name="Keizer G."/>
            <person name="Linton E."/>
            <person name="Llaca V."/>
            <person name="Song R."/>
            <person name="Tanyolac B."/>
            <person name="Young S."/>
            <person name="Ho-Il K."/>
            <person name="Hahn J.H."/>
            <person name="Sangsakoo G."/>
            <person name="Vanavichit A."/>
            <person name="de Mattos Luiz.A.T."/>
            <person name="Zimmer P.D."/>
            <person name="Malone G."/>
            <person name="Dellagostin O."/>
            <person name="de Oliveira A.C."/>
            <person name="Bevan M."/>
            <person name="Bancroft I."/>
            <person name="Minx P."/>
            <person name="Cordum H."/>
            <person name="Wilson R."/>
            <person name="Cheng Z."/>
            <person name="Jin W."/>
            <person name="Jiang J."/>
            <person name="Leong S.A."/>
            <person name="Iwama H."/>
            <person name="Gojobori T."/>
            <person name="Itoh T."/>
            <person name="Niimura Y."/>
            <person name="Fujii Y."/>
            <person name="Habara T."/>
            <person name="Sakai H."/>
            <person name="Sato Y."/>
            <person name="Wilson G."/>
            <person name="Kumar K."/>
            <person name="McCouch S."/>
            <person name="Juretic N."/>
            <person name="Hoen D."/>
            <person name="Wright S."/>
            <person name="Bruskiewich R."/>
            <person name="Bureau T."/>
            <person name="Miyao A."/>
            <person name="Hirochika H."/>
            <person name="Nishikawa T."/>
            <person name="Kadowaki K."/>
            <person name="Sugiura M."/>
            <person name="Burr B."/>
            <person name="Sasaki T."/>
        </authorList>
    </citation>
    <scope>NUCLEOTIDE SEQUENCE [LARGE SCALE GENOMIC DNA]</scope>
    <source>
        <strain evidence="3">cv. Nipponbare</strain>
    </source>
</reference>
<evidence type="ECO:0000313" key="3">
    <source>
        <dbReference type="Proteomes" id="UP000059680"/>
    </source>
</evidence>
<protein>
    <submittedName>
        <fullName evidence="2">Os09g0246300 protein</fullName>
    </submittedName>
</protein>
<keyword evidence="1" id="KW-1133">Transmembrane helix</keyword>
<name>A0A0P0XIS9_ORYSJ</name>
<keyword evidence="1" id="KW-0812">Transmembrane</keyword>
<feature type="non-terminal residue" evidence="2">
    <location>
        <position position="43"/>
    </location>
</feature>
<sequence length="43" mass="5166">DFWKEGVYMSETNVYLNFILFSLLYIENINIMKVCIYVSLLLL</sequence>
<gene>
    <name evidence="2" type="ordered locus">Os09g0246300</name>
    <name evidence="2" type="ORF">OSNPB_090246300</name>
</gene>
<keyword evidence="1" id="KW-0472">Membrane</keyword>
<dbReference type="Proteomes" id="UP000059680">
    <property type="component" value="Chromosome 9"/>
</dbReference>